<proteinExistence type="predicted"/>
<evidence type="ECO:0000256" key="2">
    <source>
        <dbReference type="ARBA" id="ARBA00016549"/>
    </source>
</evidence>
<dbReference type="Gene3D" id="3.50.30.40">
    <property type="entry name" value="Ribonuclease E inhibitor RraA/RraA-like"/>
    <property type="match status" value="1"/>
</dbReference>
<evidence type="ECO:0000256" key="4">
    <source>
        <dbReference type="ARBA" id="ARBA00030169"/>
    </source>
</evidence>
<dbReference type="Proteomes" id="UP000561459">
    <property type="component" value="Unassembled WGS sequence"/>
</dbReference>
<evidence type="ECO:0000256" key="5">
    <source>
        <dbReference type="PIRSR" id="PIRSR605493-1"/>
    </source>
</evidence>
<evidence type="ECO:0000313" key="7">
    <source>
        <dbReference type="Proteomes" id="UP000561459"/>
    </source>
</evidence>
<protein>
    <recommendedName>
        <fullName evidence="2">Putative 4-hydroxy-4-methyl-2-oxoglutarate aldolase</fullName>
    </recommendedName>
    <alternativeName>
        <fullName evidence="3">Regulator of ribonuclease activity homolog</fullName>
    </alternativeName>
    <alternativeName>
        <fullName evidence="4">RraA-like protein</fullName>
    </alternativeName>
</protein>
<feature type="binding site" evidence="5">
    <location>
        <position position="129"/>
    </location>
    <ligand>
        <name>Mg(2+)</name>
        <dbReference type="ChEBI" id="CHEBI:18420"/>
    </ligand>
</feature>
<dbReference type="EMBL" id="JACIDY010000008">
    <property type="protein sequence ID" value="MBB3941310.1"/>
    <property type="molecule type" value="Genomic_DNA"/>
</dbReference>
<comment type="cofactor">
    <cofactor evidence="1">
        <name>a divalent metal cation</name>
        <dbReference type="ChEBI" id="CHEBI:60240"/>
    </cofactor>
</comment>
<dbReference type="GO" id="GO:0008948">
    <property type="term" value="F:oxaloacetate decarboxylase activity"/>
    <property type="evidence" value="ECO:0007669"/>
    <property type="project" value="TreeGrafter"/>
</dbReference>
<dbReference type="InterPro" id="IPR005493">
    <property type="entry name" value="RraA/RraA-like"/>
</dbReference>
<evidence type="ECO:0000256" key="1">
    <source>
        <dbReference type="ARBA" id="ARBA00001968"/>
    </source>
</evidence>
<accession>A0A7W6FZN4</accession>
<dbReference type="Pfam" id="PF03737">
    <property type="entry name" value="RraA-like"/>
    <property type="match status" value="1"/>
</dbReference>
<name>A0A7W6FZN4_9SPHN</name>
<sequence length="228" mass="24035">MMEVMGGLDERLRGRLNNMTTALIADSIMELGHMPRVMDAAIRPVLPYSKMVGRALTVSLVSSPTPLTVGKLEYSGMMLVFEGFEAAGSGWIAVASPEIRECAVFGDGFSVWSRSLGITGLLTDGAARDTHEINGRNFPVFSRGLSPLGPYNLLKVSQVNVPVTVGGVEVRPGDVIAADHDGIIVFDVEWCEAIISQGAAHVAKAAGSQAALGAGGSIVDQHWSKPDS</sequence>
<dbReference type="SUPFAM" id="SSF89562">
    <property type="entry name" value="RraA-like"/>
    <property type="match status" value="1"/>
</dbReference>
<evidence type="ECO:0000256" key="3">
    <source>
        <dbReference type="ARBA" id="ARBA00029596"/>
    </source>
</evidence>
<comment type="cofactor">
    <cofactor evidence="5">
        <name>Mg(2+)</name>
        <dbReference type="ChEBI" id="CHEBI:18420"/>
    </cofactor>
</comment>
<dbReference type="AlphaFoldDB" id="A0A7W6FZN4"/>
<keyword evidence="5" id="KW-0479">Metal-binding</keyword>
<keyword evidence="6" id="KW-0456">Lyase</keyword>
<keyword evidence="5" id="KW-0460">Magnesium</keyword>
<dbReference type="RefSeq" id="WP_183618024.1">
    <property type="nucleotide sequence ID" value="NZ_JACIDY010000008.1"/>
</dbReference>
<dbReference type="PANTHER" id="PTHR33254:SF4">
    <property type="entry name" value="4-HYDROXY-4-METHYL-2-OXOGLUTARATE ALDOLASE 3-RELATED"/>
    <property type="match status" value="1"/>
</dbReference>
<dbReference type="CDD" id="cd16841">
    <property type="entry name" value="RraA_family"/>
    <property type="match status" value="1"/>
</dbReference>
<keyword evidence="7" id="KW-1185">Reference proteome</keyword>
<organism evidence="6 7">
    <name type="scientific">Novosphingobium fluoreni</name>
    <dbReference type="NCBI Taxonomy" id="1391222"/>
    <lineage>
        <taxon>Bacteria</taxon>
        <taxon>Pseudomonadati</taxon>
        <taxon>Pseudomonadota</taxon>
        <taxon>Alphaproteobacteria</taxon>
        <taxon>Sphingomonadales</taxon>
        <taxon>Sphingomonadaceae</taxon>
        <taxon>Novosphingobium</taxon>
    </lineage>
</organism>
<gene>
    <name evidence="6" type="ORF">GGR39_002986</name>
</gene>
<dbReference type="GO" id="GO:0046872">
    <property type="term" value="F:metal ion binding"/>
    <property type="evidence" value="ECO:0007669"/>
    <property type="project" value="UniProtKB-KW"/>
</dbReference>
<dbReference type="GO" id="GO:0047443">
    <property type="term" value="F:4-hydroxy-4-methyl-2-oxoglutarate aldolase activity"/>
    <property type="evidence" value="ECO:0007669"/>
    <property type="project" value="TreeGrafter"/>
</dbReference>
<reference evidence="6 7" key="1">
    <citation type="submission" date="2020-08" db="EMBL/GenBank/DDBJ databases">
        <title>Genomic Encyclopedia of Type Strains, Phase IV (KMG-IV): sequencing the most valuable type-strain genomes for metagenomic binning, comparative biology and taxonomic classification.</title>
        <authorList>
            <person name="Goeker M."/>
        </authorList>
    </citation>
    <scope>NUCLEOTIDE SEQUENCE [LARGE SCALE GENOMIC DNA]</scope>
    <source>
        <strain evidence="6 7">DSM 27568</strain>
    </source>
</reference>
<feature type="binding site" evidence="5">
    <location>
        <position position="128"/>
    </location>
    <ligand>
        <name>substrate</name>
    </ligand>
</feature>
<dbReference type="InterPro" id="IPR036704">
    <property type="entry name" value="RraA/RraA-like_sf"/>
</dbReference>
<comment type="caution">
    <text evidence="6">The sequence shown here is derived from an EMBL/GenBank/DDBJ whole genome shotgun (WGS) entry which is preliminary data.</text>
</comment>
<evidence type="ECO:0000313" key="6">
    <source>
        <dbReference type="EMBL" id="MBB3941310.1"/>
    </source>
</evidence>
<dbReference type="PANTHER" id="PTHR33254">
    <property type="entry name" value="4-HYDROXY-4-METHYL-2-OXOGLUTARATE ALDOLASE 3-RELATED"/>
    <property type="match status" value="1"/>
</dbReference>